<dbReference type="AlphaFoldDB" id="A0A3B0AXV7"/>
<accession>A0A3B0AXV7</accession>
<organism evidence="1 2">
    <name type="scientific">Paenibacillus ginsengarvi</name>
    <dbReference type="NCBI Taxonomy" id="400777"/>
    <lineage>
        <taxon>Bacteria</taxon>
        <taxon>Bacillati</taxon>
        <taxon>Bacillota</taxon>
        <taxon>Bacilli</taxon>
        <taxon>Bacillales</taxon>
        <taxon>Paenibacillaceae</taxon>
        <taxon>Paenibacillus</taxon>
    </lineage>
</organism>
<gene>
    <name evidence="1" type="ORF">D7M11_33325</name>
</gene>
<evidence type="ECO:0000313" key="1">
    <source>
        <dbReference type="EMBL" id="RKN64876.1"/>
    </source>
</evidence>
<evidence type="ECO:0000313" key="2">
    <source>
        <dbReference type="Proteomes" id="UP000282311"/>
    </source>
</evidence>
<sequence length="64" mass="7116">MPKGSLLASSRPDNITMANIDTANDPLKLLGNDRRLTGNAWILYERHETQAKTGLPFPAIQLIR</sequence>
<reference evidence="1 2" key="1">
    <citation type="journal article" date="2007" name="Int. J. Syst. Evol. Microbiol.">
        <title>Paenibacillus ginsengarvi sp. nov., isolated from soil from ginseng cultivation.</title>
        <authorList>
            <person name="Yoon M.H."/>
            <person name="Ten L.N."/>
            <person name="Im W.T."/>
        </authorList>
    </citation>
    <scope>NUCLEOTIDE SEQUENCE [LARGE SCALE GENOMIC DNA]</scope>
    <source>
        <strain evidence="1 2">KCTC 13059</strain>
    </source>
</reference>
<keyword evidence="2" id="KW-1185">Reference proteome</keyword>
<dbReference type="RefSeq" id="WP_120751599.1">
    <property type="nucleotide sequence ID" value="NZ_RBAH01000040.1"/>
</dbReference>
<dbReference type="EMBL" id="RBAH01000040">
    <property type="protein sequence ID" value="RKN64876.1"/>
    <property type="molecule type" value="Genomic_DNA"/>
</dbReference>
<comment type="caution">
    <text evidence="1">The sequence shown here is derived from an EMBL/GenBank/DDBJ whole genome shotgun (WGS) entry which is preliminary data.</text>
</comment>
<name>A0A3B0AXV7_9BACL</name>
<protein>
    <submittedName>
        <fullName evidence="1">Uncharacterized protein</fullName>
    </submittedName>
</protein>
<proteinExistence type="predicted"/>
<dbReference type="Proteomes" id="UP000282311">
    <property type="component" value="Unassembled WGS sequence"/>
</dbReference>